<protein>
    <submittedName>
        <fullName evidence="1">Uncharacterized protein</fullName>
    </submittedName>
</protein>
<organism evidence="1 2">
    <name type="scientific">Bifidobacterium longum subsp. longum</name>
    <dbReference type="NCBI Taxonomy" id="1679"/>
    <lineage>
        <taxon>Bacteria</taxon>
        <taxon>Bacillati</taxon>
        <taxon>Actinomycetota</taxon>
        <taxon>Actinomycetes</taxon>
        <taxon>Bifidobacteriales</taxon>
        <taxon>Bifidobacteriaceae</taxon>
        <taxon>Bifidobacterium</taxon>
    </lineage>
</organism>
<evidence type="ECO:0000313" key="1">
    <source>
        <dbReference type="EMBL" id="TCD77386.1"/>
    </source>
</evidence>
<dbReference type="EMBL" id="SHPO01000022">
    <property type="protein sequence ID" value="TCD77386.1"/>
    <property type="molecule type" value="Genomic_DNA"/>
</dbReference>
<gene>
    <name evidence="1" type="ORF">MCC10004_1412</name>
</gene>
<dbReference type="AlphaFoldDB" id="A0A4R0SC35"/>
<dbReference type="Proteomes" id="UP000293475">
    <property type="component" value="Unassembled WGS sequence"/>
</dbReference>
<sequence>MYSQRIPTDWANRRCCGDARVVHEIPWSNDIITSNVGFLGDSVVEELGLINYTVFCRVGKNLGDVSIKIFFCHLIGNLAQLTLFPSGHR</sequence>
<comment type="caution">
    <text evidence="1">The sequence shown here is derived from an EMBL/GenBank/DDBJ whole genome shotgun (WGS) entry which is preliminary data.</text>
</comment>
<accession>A0A4R0SC35</accession>
<name>A0A4R0SC35_BIFLL</name>
<proteinExistence type="predicted"/>
<reference evidence="1 2" key="1">
    <citation type="journal article" date="2018" name="Sci. Rep.">
        <title>Genomic diversity and distribution of Bifidobacterium longum subsp. longum across the human lifespan.</title>
        <authorList>
            <person name="Odamaki T."/>
            <person name="Bottacini F."/>
            <person name="Kato K."/>
            <person name="Mitsuyama E."/>
            <person name="Yoshida K."/>
            <person name="Horigome A."/>
            <person name="Xiao J.Z."/>
            <person name="van Sinderen D."/>
        </authorList>
    </citation>
    <scope>NUCLEOTIDE SEQUENCE [LARGE SCALE GENOMIC DNA]</scope>
    <source>
        <strain evidence="1 2">MCC10004</strain>
    </source>
</reference>
<evidence type="ECO:0000313" key="2">
    <source>
        <dbReference type="Proteomes" id="UP000293475"/>
    </source>
</evidence>